<evidence type="ECO:0008006" key="3">
    <source>
        <dbReference type="Google" id="ProtNLM"/>
    </source>
</evidence>
<organism evidence="1 2">
    <name type="scientific">Sideroxydans lithotrophicus (strain ES-1)</name>
    <dbReference type="NCBI Taxonomy" id="580332"/>
    <lineage>
        <taxon>Bacteria</taxon>
        <taxon>Pseudomonadati</taxon>
        <taxon>Pseudomonadota</taxon>
        <taxon>Betaproteobacteria</taxon>
        <taxon>Nitrosomonadales</taxon>
        <taxon>Gallionellaceae</taxon>
        <taxon>Sideroxydans</taxon>
    </lineage>
</organism>
<reference evidence="1 2" key="1">
    <citation type="submission" date="2010-03" db="EMBL/GenBank/DDBJ databases">
        <title>Complete sequence of Sideroxydans lithotrophicus ES-1.</title>
        <authorList>
            <consortium name="US DOE Joint Genome Institute"/>
            <person name="Lucas S."/>
            <person name="Copeland A."/>
            <person name="Lapidus A."/>
            <person name="Cheng J.-F."/>
            <person name="Bruce D."/>
            <person name="Goodwin L."/>
            <person name="Pitluck S."/>
            <person name="Munk A.C."/>
            <person name="Detter J.C."/>
            <person name="Han C."/>
            <person name="Tapia R."/>
            <person name="Larimer F."/>
            <person name="Land M."/>
            <person name="Hauser L."/>
            <person name="Kyrpides N."/>
            <person name="Ivanova N."/>
            <person name="Emerson D."/>
            <person name="Woyke T."/>
        </authorList>
    </citation>
    <scope>NUCLEOTIDE SEQUENCE [LARGE SCALE GENOMIC DNA]</scope>
    <source>
        <strain evidence="1 2">ES-1</strain>
    </source>
</reference>
<dbReference type="OrthoDB" id="8777817at2"/>
<dbReference type="KEGG" id="slt:Slit_0849"/>
<evidence type="ECO:0000313" key="2">
    <source>
        <dbReference type="Proteomes" id="UP000001625"/>
    </source>
</evidence>
<sequence>MKLIEQDEKDDFLAVLKRFQLSPEDFDLAETDTTDSKTDEIFALTGFVVITQKSTNLKAQYPIGDGSRWVEEFERDVEKNLFGR</sequence>
<dbReference type="Proteomes" id="UP000001625">
    <property type="component" value="Chromosome"/>
</dbReference>
<gene>
    <name evidence="1" type="ordered locus">Slit_0849</name>
</gene>
<name>D5CPE6_SIDLE</name>
<proteinExistence type="predicted"/>
<dbReference type="AlphaFoldDB" id="D5CPE6"/>
<dbReference type="RefSeq" id="WP_013028985.1">
    <property type="nucleotide sequence ID" value="NC_013959.1"/>
</dbReference>
<protein>
    <recommendedName>
        <fullName evidence="3">Transcriptional regulator</fullName>
    </recommendedName>
</protein>
<dbReference type="EMBL" id="CP001965">
    <property type="protein sequence ID" value="ADE11087.1"/>
    <property type="molecule type" value="Genomic_DNA"/>
</dbReference>
<evidence type="ECO:0000313" key="1">
    <source>
        <dbReference type="EMBL" id="ADE11087.1"/>
    </source>
</evidence>
<dbReference type="eggNOG" id="ENOG50338EW">
    <property type="taxonomic scope" value="Bacteria"/>
</dbReference>
<keyword evidence="2" id="KW-1185">Reference proteome</keyword>
<accession>D5CPE6</accession>
<dbReference type="HOGENOM" id="CLU_168091_0_0_4"/>